<protein>
    <submittedName>
        <fullName evidence="1">Uncharacterized protein</fullName>
    </submittedName>
</protein>
<gene>
    <name evidence="1" type="primary">154L</name>
    <name evidence="1" type="ORF">IIV25_154L</name>
</gene>
<name>W8W1M2_9VIRU</name>
<dbReference type="EMBL" id="HF920635">
    <property type="protein sequence ID" value="CCV02172.1"/>
    <property type="molecule type" value="Genomic_DNA"/>
</dbReference>
<dbReference type="KEGG" id="vg:18501526"/>
<dbReference type="Proteomes" id="UP000097612">
    <property type="component" value="Segment"/>
</dbReference>
<reference evidence="1 2" key="1">
    <citation type="journal article" date="2013" name="Arch. Virol.">
        <title>Complete genome sequence of invertebrate iridovirus IIV-25 isolated from a blackfly larva.</title>
        <authorList>
            <person name="Piegu B."/>
            <person name="Guizard S."/>
            <person name="Spears T."/>
            <person name="Cruaud C."/>
            <person name="Couloux A."/>
            <person name="Bideshi D.K."/>
            <person name="Federici B.A."/>
            <person name="Bigot Y."/>
        </authorList>
    </citation>
    <scope>NUCLEOTIDE SEQUENCE [LARGE SCALE GENOMIC DNA]</scope>
</reference>
<sequence length="230" mass="26799">MLGNKRMAFYDIHELKNVKATGEPFLINDLTYLKDDEFLPIDKLKSVGKICTTGLCPGGQRVGQVCNDKSNIGWISKDSTTLDAQKAVRMCLDSAPMNSYIKDYWGIYDKNSDINRYKSVYYFREDLPGQIQYYIDPEMTNPFFPPLFPPNTKALGAVYVDPMNNTHYDFRRSTGTCGPQQPLNCDDCEIAEFRDLQFHREDMLANIMRPRNRREYEPIHFNFMTRYHPQ</sequence>
<dbReference type="RefSeq" id="YP_009010687.1">
    <property type="nucleotide sequence ID" value="NC_023613.1"/>
</dbReference>
<dbReference type="OrthoDB" id="11162at10239"/>
<evidence type="ECO:0000313" key="2">
    <source>
        <dbReference type="Proteomes" id="UP000097612"/>
    </source>
</evidence>
<dbReference type="GeneID" id="18501526"/>
<accession>W8W1M2</accession>
<keyword evidence="2" id="KW-1185">Reference proteome</keyword>
<proteinExistence type="predicted"/>
<organism evidence="1 2">
    <name type="scientific">Invertebrate iridovirus 25</name>
    <dbReference type="NCBI Taxonomy" id="1301280"/>
    <lineage>
        <taxon>Viruses</taxon>
        <taxon>Varidnaviria</taxon>
        <taxon>Bamfordvirae</taxon>
        <taxon>Nucleocytoviricota</taxon>
        <taxon>Megaviricetes</taxon>
        <taxon>Pimascovirales</taxon>
        <taxon>Pimascovirales incertae sedis</taxon>
        <taxon>Iridoviridae</taxon>
        <taxon>Betairidovirinae</taxon>
        <taxon>Chloriridovirus</taxon>
        <taxon>Chloriridovirus simulium2</taxon>
    </lineage>
</organism>
<evidence type="ECO:0000313" key="1">
    <source>
        <dbReference type="EMBL" id="CCV02172.1"/>
    </source>
</evidence>